<proteinExistence type="predicted"/>
<dbReference type="EMBL" id="CAJVPM010046540">
    <property type="protein sequence ID" value="CAG8718988.1"/>
    <property type="molecule type" value="Genomic_DNA"/>
</dbReference>
<organism evidence="1 2">
    <name type="scientific">Scutellospora calospora</name>
    <dbReference type="NCBI Taxonomy" id="85575"/>
    <lineage>
        <taxon>Eukaryota</taxon>
        <taxon>Fungi</taxon>
        <taxon>Fungi incertae sedis</taxon>
        <taxon>Mucoromycota</taxon>
        <taxon>Glomeromycotina</taxon>
        <taxon>Glomeromycetes</taxon>
        <taxon>Diversisporales</taxon>
        <taxon>Gigasporaceae</taxon>
        <taxon>Scutellospora</taxon>
    </lineage>
</organism>
<accession>A0ACA9PSE6</accession>
<protein>
    <submittedName>
        <fullName evidence="1">3264_t:CDS:1</fullName>
    </submittedName>
</protein>
<dbReference type="Proteomes" id="UP000789860">
    <property type="component" value="Unassembled WGS sequence"/>
</dbReference>
<reference evidence="1" key="1">
    <citation type="submission" date="2021-06" db="EMBL/GenBank/DDBJ databases">
        <authorList>
            <person name="Kallberg Y."/>
            <person name="Tangrot J."/>
            <person name="Rosling A."/>
        </authorList>
    </citation>
    <scope>NUCLEOTIDE SEQUENCE</scope>
    <source>
        <strain evidence="1">AU212A</strain>
    </source>
</reference>
<feature type="non-terminal residue" evidence="1">
    <location>
        <position position="44"/>
    </location>
</feature>
<comment type="caution">
    <text evidence="1">The sequence shown here is derived from an EMBL/GenBank/DDBJ whole genome shotgun (WGS) entry which is preliminary data.</text>
</comment>
<evidence type="ECO:0000313" key="1">
    <source>
        <dbReference type="EMBL" id="CAG8718988.1"/>
    </source>
</evidence>
<gene>
    <name evidence="1" type="ORF">SCALOS_LOCUS11186</name>
</gene>
<evidence type="ECO:0000313" key="2">
    <source>
        <dbReference type="Proteomes" id="UP000789860"/>
    </source>
</evidence>
<sequence>IAIMNNKLKVHLQNDEQSRQFSSNPEPVFASTSIISQEKLDELF</sequence>
<keyword evidence="2" id="KW-1185">Reference proteome</keyword>
<name>A0ACA9PSE6_9GLOM</name>
<feature type="non-terminal residue" evidence="1">
    <location>
        <position position="1"/>
    </location>
</feature>